<evidence type="ECO:0000256" key="1">
    <source>
        <dbReference type="ARBA" id="ARBA00023015"/>
    </source>
</evidence>
<evidence type="ECO:0000313" key="6">
    <source>
        <dbReference type="Proteomes" id="UP001260188"/>
    </source>
</evidence>
<dbReference type="RefSeq" id="WP_309667725.1">
    <property type="nucleotide sequence ID" value="NZ_JAVIZA010000001.1"/>
</dbReference>
<dbReference type="InterPro" id="IPR028082">
    <property type="entry name" value="Peripla_BP_I"/>
</dbReference>
<reference evidence="5 6" key="1">
    <citation type="submission" date="2023-08" db="EMBL/GenBank/DDBJ databases">
        <title>Functional and genomic diversity of the sorghum phyllosphere microbiome.</title>
        <authorList>
            <person name="Shade A."/>
        </authorList>
    </citation>
    <scope>NUCLEOTIDE SEQUENCE [LARGE SCALE GENOMIC DNA]</scope>
    <source>
        <strain evidence="5 6">SORGH_AS_0919</strain>
    </source>
</reference>
<keyword evidence="3" id="KW-0804">Transcription</keyword>
<evidence type="ECO:0000256" key="2">
    <source>
        <dbReference type="ARBA" id="ARBA00023125"/>
    </source>
</evidence>
<comment type="caution">
    <text evidence="5">The sequence shown here is derived from an EMBL/GenBank/DDBJ whole genome shotgun (WGS) entry which is preliminary data.</text>
</comment>
<dbReference type="InterPro" id="IPR046335">
    <property type="entry name" value="LacI/GalR-like_sensor"/>
</dbReference>
<dbReference type="Gene3D" id="3.40.50.2300">
    <property type="match status" value="1"/>
</dbReference>
<keyword evidence="6" id="KW-1185">Reference proteome</keyword>
<dbReference type="Proteomes" id="UP001260188">
    <property type="component" value="Unassembled WGS sequence"/>
</dbReference>
<dbReference type="EMBL" id="JAVIZA010000001">
    <property type="protein sequence ID" value="MDR6168767.1"/>
    <property type="molecule type" value="Genomic_DNA"/>
</dbReference>
<evidence type="ECO:0000259" key="4">
    <source>
        <dbReference type="Pfam" id="PF13377"/>
    </source>
</evidence>
<evidence type="ECO:0000256" key="3">
    <source>
        <dbReference type="ARBA" id="ARBA00023163"/>
    </source>
</evidence>
<proteinExistence type="predicted"/>
<dbReference type="GO" id="GO:0003677">
    <property type="term" value="F:DNA binding"/>
    <property type="evidence" value="ECO:0007669"/>
    <property type="project" value="UniProtKB-KW"/>
</dbReference>
<keyword evidence="1" id="KW-0805">Transcription regulation</keyword>
<feature type="domain" description="Transcriptional regulator LacI/GalR-like sensor" evidence="4">
    <location>
        <begin position="2"/>
        <end position="75"/>
    </location>
</feature>
<gene>
    <name evidence="5" type="ORF">QE367_002971</name>
</gene>
<name>A0ABU1I4E6_9MICO</name>
<evidence type="ECO:0000313" key="5">
    <source>
        <dbReference type="EMBL" id="MDR6168767.1"/>
    </source>
</evidence>
<organism evidence="5 6">
    <name type="scientific">Microbacterium paludicola</name>
    <dbReference type="NCBI Taxonomy" id="300019"/>
    <lineage>
        <taxon>Bacteria</taxon>
        <taxon>Bacillati</taxon>
        <taxon>Actinomycetota</taxon>
        <taxon>Actinomycetes</taxon>
        <taxon>Micrococcales</taxon>
        <taxon>Microbacteriaceae</taxon>
        <taxon>Microbacterium</taxon>
    </lineage>
</organism>
<dbReference type="SUPFAM" id="SSF53822">
    <property type="entry name" value="Periplasmic binding protein-like I"/>
    <property type="match status" value="1"/>
</dbReference>
<protein>
    <submittedName>
        <fullName evidence="5">DNA-binding LacI/PurR family transcriptional regulator</fullName>
    </submittedName>
</protein>
<sequence length="79" mass="8394">MLSVARSLGLETGKDLSTVGYNDIPLVSRLPVPLTSVRTPFDQIASSALDILLATDPATPQIVRALPTLIPRASTAPRR</sequence>
<accession>A0ABU1I4E6</accession>
<keyword evidence="2 5" id="KW-0238">DNA-binding</keyword>
<dbReference type="Pfam" id="PF13377">
    <property type="entry name" value="Peripla_BP_3"/>
    <property type="match status" value="1"/>
</dbReference>